<dbReference type="PANTHER" id="PTHR33269:SF19">
    <property type="entry name" value="NADH-QUINONE OXIDOREDUCTASE SUBUNIT J"/>
    <property type="match status" value="1"/>
</dbReference>
<feature type="transmembrane region" description="Helical" evidence="1">
    <location>
        <begin position="163"/>
        <end position="185"/>
    </location>
</feature>
<feature type="transmembrane region" description="Helical" evidence="1">
    <location>
        <begin position="80"/>
        <end position="100"/>
    </location>
</feature>
<dbReference type="Proteomes" id="UP000284557">
    <property type="component" value="Unassembled WGS sequence"/>
</dbReference>
<keyword evidence="1" id="KW-1133">Transmembrane helix</keyword>
<dbReference type="Pfam" id="PF00499">
    <property type="entry name" value="Oxidored_q3"/>
    <property type="match status" value="1"/>
</dbReference>
<name>A0A0U0XNX8_9MYCO</name>
<dbReference type="GO" id="GO:0048038">
    <property type="term" value="F:quinone binding"/>
    <property type="evidence" value="ECO:0007669"/>
    <property type="project" value="UniProtKB-UniRule"/>
</dbReference>
<gene>
    <name evidence="2" type="primary">nuoJ</name>
    <name evidence="3" type="ORF">D2E76_09380</name>
    <name evidence="2" type="ORF">ERS075527_00087</name>
</gene>
<dbReference type="GO" id="GO:0016491">
    <property type="term" value="F:oxidoreductase activity"/>
    <property type="evidence" value="ECO:0007669"/>
    <property type="project" value="UniProtKB-KW"/>
</dbReference>
<comment type="subcellular location">
    <subcellularLocation>
        <location evidence="1">Cell membrane</location>
        <topology evidence="1">Multi-pass membrane protein</topology>
    </subcellularLocation>
</comment>
<reference evidence="3 5" key="2">
    <citation type="submission" date="2018-08" db="EMBL/GenBank/DDBJ databases">
        <title>Linezolid Resistance in Mycobacterium abscessus: MIC Distribution and Comprehensive Investigation of Resistance Mechanisms.</title>
        <authorList>
            <person name="Ye M."/>
            <person name="Xu L."/>
            <person name="Zou Y."/>
            <person name="Li B."/>
            <person name="Guo Q."/>
            <person name="Zhang Y."/>
            <person name="Zhan M."/>
            <person name="Xu B."/>
            <person name="Yu F."/>
            <person name="Zhang Z."/>
            <person name="Chu H."/>
        </authorList>
    </citation>
    <scope>NUCLEOTIDE SEQUENCE [LARGE SCALE GENOMIC DNA]</scope>
    <source>
        <strain evidence="3 5">G143</strain>
    </source>
</reference>
<protein>
    <recommendedName>
        <fullName evidence="1">NADH-quinone oxidoreductase subunit J</fullName>
        <ecNumber evidence="1">7.1.1.-</ecNumber>
    </recommendedName>
</protein>
<comment type="catalytic activity">
    <reaction evidence="1">
        <text>a quinone + NADH + 5 H(+)(in) = a quinol + NAD(+) + 4 H(+)(out)</text>
        <dbReference type="Rhea" id="RHEA:57888"/>
        <dbReference type="ChEBI" id="CHEBI:15378"/>
        <dbReference type="ChEBI" id="CHEBI:24646"/>
        <dbReference type="ChEBI" id="CHEBI:57540"/>
        <dbReference type="ChEBI" id="CHEBI:57945"/>
        <dbReference type="ChEBI" id="CHEBI:132124"/>
    </reaction>
</comment>
<feature type="transmembrane region" description="Helical" evidence="1">
    <location>
        <begin position="121"/>
        <end position="143"/>
    </location>
</feature>
<dbReference type="NCBIfam" id="NF005165">
    <property type="entry name" value="PRK06638.1-5"/>
    <property type="match status" value="1"/>
</dbReference>
<sequence length="259" mass="27166">MSLGFWASHATVLAAEGLSRTPTWEGVTFWVLGAIAVLGALGVIAAPKAVYSAIFLAMTMVILAVFFVAQGALFLGVAQVVVYTGAVMMLFLFVLMFVGVDSSDSLVETLPGQRVGAVAAGLGFGILAIASIGNASTTVFVGLGQANSRGNVEGLAERIFIDYLWAFELTGALLITATIGAMVLAHREKLGQTGGQRELAIRRFQHGDRATPLPNPGVYARHNAVDVPALLPDGSFSELSVSAVLTPREMEAEVGRRES</sequence>
<dbReference type="EMBL" id="QXBN01000005">
    <property type="protein sequence ID" value="RIT40781.1"/>
    <property type="molecule type" value="Genomic_DNA"/>
</dbReference>
<dbReference type="EC" id="7.1.1.-" evidence="1"/>
<evidence type="ECO:0000313" key="3">
    <source>
        <dbReference type="EMBL" id="RIT40781.1"/>
    </source>
</evidence>
<keyword evidence="1" id="KW-1003">Cell membrane</keyword>
<dbReference type="PANTHER" id="PTHR33269">
    <property type="entry name" value="NADH-UBIQUINONE OXIDOREDUCTASE CHAIN 6"/>
    <property type="match status" value="1"/>
</dbReference>
<evidence type="ECO:0000313" key="5">
    <source>
        <dbReference type="Proteomes" id="UP000284557"/>
    </source>
</evidence>
<dbReference type="InterPro" id="IPR001457">
    <property type="entry name" value="NADH_UbQ/plastoQ_OxRdtase_su6"/>
</dbReference>
<evidence type="ECO:0000256" key="1">
    <source>
        <dbReference type="RuleBase" id="RU004429"/>
    </source>
</evidence>
<keyword evidence="1" id="KW-0472">Membrane</keyword>
<dbReference type="EMBL" id="CSUW01000001">
    <property type="protein sequence ID" value="CPS97381.1"/>
    <property type="molecule type" value="Genomic_DNA"/>
</dbReference>
<feature type="transmembrane region" description="Helical" evidence="1">
    <location>
        <begin position="27"/>
        <end position="46"/>
    </location>
</feature>
<feature type="transmembrane region" description="Helical" evidence="1">
    <location>
        <begin position="53"/>
        <end position="74"/>
    </location>
</feature>
<organism evidence="2 4">
    <name type="scientific">Mycobacteroides abscessus</name>
    <dbReference type="NCBI Taxonomy" id="36809"/>
    <lineage>
        <taxon>Bacteria</taxon>
        <taxon>Bacillati</taxon>
        <taxon>Actinomycetota</taxon>
        <taxon>Actinomycetes</taxon>
        <taxon>Mycobacteriales</taxon>
        <taxon>Mycobacteriaceae</taxon>
        <taxon>Mycobacteroides</taxon>
    </lineage>
</organism>
<comment type="function">
    <text evidence="1">NDH-1 shuttles electrons from NADH, via FMN and iron-sulfur (Fe-S) centers, to quinones in the respiratory chain. Couples the redox reaction to proton translocation (for every two electrons transferred, four hydrogen ions are translocated across the cytoplasmic membrane), and thus conserves the redox energy in a proton gradient.</text>
</comment>
<dbReference type="AlphaFoldDB" id="A0A0U0XNX8"/>
<evidence type="ECO:0000313" key="2">
    <source>
        <dbReference type="EMBL" id="CPS97381.1"/>
    </source>
</evidence>
<comment type="caution">
    <text evidence="2">The sequence shown here is derived from an EMBL/GenBank/DDBJ whole genome shotgun (WGS) entry which is preliminary data.</text>
</comment>
<keyword evidence="1" id="KW-0874">Quinone</keyword>
<evidence type="ECO:0000313" key="4">
    <source>
        <dbReference type="Proteomes" id="UP000038487"/>
    </source>
</evidence>
<accession>A0A0U0XNX8</accession>
<dbReference type="GO" id="GO:0008137">
    <property type="term" value="F:NADH dehydrogenase (ubiquinone) activity"/>
    <property type="evidence" value="ECO:0007669"/>
    <property type="project" value="UniProtKB-UniRule"/>
</dbReference>
<dbReference type="InterPro" id="IPR042106">
    <property type="entry name" value="Nuo/plastoQ_OxRdtase_6_NuoJ"/>
</dbReference>
<dbReference type="Gene3D" id="1.20.120.1200">
    <property type="entry name" value="NADH-ubiquinone/plastoquinone oxidoreductase chain 6, subunit NuoJ"/>
    <property type="match status" value="1"/>
</dbReference>
<dbReference type="Proteomes" id="UP000038487">
    <property type="component" value="Unassembled WGS sequence"/>
</dbReference>
<reference evidence="2 4" key="1">
    <citation type="submission" date="2015-03" db="EMBL/GenBank/DDBJ databases">
        <authorList>
            <consortium name="Pathogen Informatics"/>
            <person name="Murphy D."/>
        </authorList>
    </citation>
    <scope>NUCLEOTIDE SEQUENCE [LARGE SCALE GENOMIC DNA]</scope>
    <source>
        <strain evidence="2 4">PAP036</strain>
    </source>
</reference>
<dbReference type="GO" id="GO:0005886">
    <property type="term" value="C:plasma membrane"/>
    <property type="evidence" value="ECO:0007669"/>
    <property type="project" value="UniProtKB-SubCell"/>
</dbReference>
<proteinExistence type="inferred from homology"/>
<comment type="similarity">
    <text evidence="1">Belongs to the complex I subunit 6 family.</text>
</comment>
<keyword evidence="1" id="KW-0520">NAD</keyword>
<keyword evidence="2" id="KW-0560">Oxidoreductase</keyword>
<keyword evidence="1" id="KW-0812">Transmembrane</keyword>